<name>A0A1Y1I1X0_KLENI</name>
<dbReference type="InterPro" id="IPR056948">
    <property type="entry name" value="PNGaseA_N"/>
</dbReference>
<feature type="chain" id="PRO_5012665923" evidence="1">
    <location>
        <begin position="33"/>
        <end position="589"/>
    </location>
</feature>
<dbReference type="Pfam" id="PF12222">
    <property type="entry name" value="PNGaseA"/>
    <property type="match status" value="1"/>
</dbReference>
<keyword evidence="4" id="KW-1185">Reference proteome</keyword>
<dbReference type="OMA" id="SIAHYES"/>
<dbReference type="STRING" id="105231.A0A1Y1I1X0"/>
<proteinExistence type="predicted"/>
<dbReference type="AlphaFoldDB" id="A0A1Y1I1X0"/>
<accession>A0A1Y1I1X0</accession>
<gene>
    <name evidence="3" type="ORF">KFL_001220140</name>
</gene>
<organism evidence="3 4">
    <name type="scientific">Klebsormidium nitens</name>
    <name type="common">Green alga</name>
    <name type="synonym">Ulothrix nitens</name>
    <dbReference type="NCBI Taxonomy" id="105231"/>
    <lineage>
        <taxon>Eukaryota</taxon>
        <taxon>Viridiplantae</taxon>
        <taxon>Streptophyta</taxon>
        <taxon>Klebsormidiophyceae</taxon>
        <taxon>Klebsormidiales</taxon>
        <taxon>Klebsormidiaceae</taxon>
        <taxon>Klebsormidium</taxon>
    </lineage>
</organism>
<protein>
    <submittedName>
        <fullName evidence="3">Putative Peptide-N4-(N-acetyl-beta-glucosaminyl) asparagine amidase A</fullName>
    </submittedName>
</protein>
<dbReference type="PANTHER" id="PTHR31104">
    <property type="entry name" value="PEPTIDE-N4-(N-ACETYL-BETA-GLUCOSAMINYL)ASPARAGINE AMIDASE A PROTEIN"/>
    <property type="match status" value="1"/>
</dbReference>
<keyword evidence="1" id="KW-0732">Signal</keyword>
<dbReference type="InterPro" id="IPR021102">
    <property type="entry name" value="PNGase_A"/>
</dbReference>
<sequence length="589" mass="63801">MAAVESATVQRSFGCNAILLLVVLLLVSTISGTEIASADSQGHKGSNASNGWTNIPTLGELQKRNALGTSLEIIEVTKPIKRPATESCTITLVPRTEFPPSPYTGLYYNNYTGSFTAPNATECGEDWSLVVLDWDASSQGRQYDRFSGLWLGRAELLRTSTAEPTVNGIHWHIEKDVTKLSALFKSDHDVFMELDNSIGGVLSGIFTVEVTLTFYRATNETDAQELPDVVLPIANKEPGHGYWFVLNGGSNGTGNFENLPQNIYRAELEIIASPHLCEEFWYTDPPTGVTTDFGCKSLGAFHEVRAFVDGVIAGAAWPTPVVFTGGFDPYLWHPVVGTGAFLGPSYTLDLTPFVGQLVDGKRHSIAIDVAGDTSYWLVDANLLLWLDPDSNQTSGGVLKHKIETDVVPLASGYDESAKRHDYVSGYVASSKGNLTTVISRSFDFSNSQEYVNFGAQPQIVGWKQLTHVKSKVSTKASGANNALYEFETEETTPFSGQFNPYTGGVTLSKVNRLRTKLKRGDDPEMDSYLVNVQTATDPAFGAATAHVVQQYSVAGGDECYQRMLTTAFGAIATDVESTEGCPQVGAEVV</sequence>
<reference evidence="3 4" key="1">
    <citation type="journal article" date="2014" name="Nat. Commun.">
        <title>Klebsormidium flaccidum genome reveals primary factors for plant terrestrial adaptation.</title>
        <authorList>
            <person name="Hori K."/>
            <person name="Maruyama F."/>
            <person name="Fujisawa T."/>
            <person name="Togashi T."/>
            <person name="Yamamoto N."/>
            <person name="Seo M."/>
            <person name="Sato S."/>
            <person name="Yamada T."/>
            <person name="Mori H."/>
            <person name="Tajima N."/>
            <person name="Moriyama T."/>
            <person name="Ikeuchi M."/>
            <person name="Watanabe M."/>
            <person name="Wada H."/>
            <person name="Kobayashi K."/>
            <person name="Saito M."/>
            <person name="Masuda T."/>
            <person name="Sasaki-Sekimoto Y."/>
            <person name="Mashiguchi K."/>
            <person name="Awai K."/>
            <person name="Shimojima M."/>
            <person name="Masuda S."/>
            <person name="Iwai M."/>
            <person name="Nobusawa T."/>
            <person name="Narise T."/>
            <person name="Kondo S."/>
            <person name="Saito H."/>
            <person name="Sato R."/>
            <person name="Murakawa M."/>
            <person name="Ihara Y."/>
            <person name="Oshima-Yamada Y."/>
            <person name="Ohtaka K."/>
            <person name="Satoh M."/>
            <person name="Sonobe K."/>
            <person name="Ishii M."/>
            <person name="Ohtani R."/>
            <person name="Kanamori-Sato M."/>
            <person name="Honoki R."/>
            <person name="Miyazaki D."/>
            <person name="Mochizuki H."/>
            <person name="Umetsu J."/>
            <person name="Higashi K."/>
            <person name="Shibata D."/>
            <person name="Kamiya Y."/>
            <person name="Sato N."/>
            <person name="Nakamura Y."/>
            <person name="Tabata S."/>
            <person name="Ida S."/>
            <person name="Kurokawa K."/>
            <person name="Ohta H."/>
        </authorList>
    </citation>
    <scope>NUCLEOTIDE SEQUENCE [LARGE SCALE GENOMIC DNA]</scope>
    <source>
        <strain evidence="3 4">NIES-2285</strain>
    </source>
</reference>
<feature type="signal peptide" evidence="1">
    <location>
        <begin position="1"/>
        <end position="32"/>
    </location>
</feature>
<evidence type="ECO:0000259" key="2">
    <source>
        <dbReference type="Pfam" id="PF12222"/>
    </source>
</evidence>
<dbReference type="Proteomes" id="UP000054558">
    <property type="component" value="Unassembled WGS sequence"/>
</dbReference>
<dbReference type="EMBL" id="DF237071">
    <property type="protein sequence ID" value="GAQ82746.1"/>
    <property type="molecule type" value="Genomic_DNA"/>
</dbReference>
<evidence type="ECO:0000256" key="1">
    <source>
        <dbReference type="SAM" id="SignalP"/>
    </source>
</evidence>
<dbReference type="OrthoDB" id="339900at2759"/>
<feature type="domain" description="Peptide N-acetyl-beta-D-glucosaminyl asparaginase amidase A N-terminal" evidence="2">
    <location>
        <begin position="108"/>
        <end position="399"/>
    </location>
</feature>
<evidence type="ECO:0000313" key="3">
    <source>
        <dbReference type="EMBL" id="GAQ82746.1"/>
    </source>
</evidence>
<evidence type="ECO:0000313" key="4">
    <source>
        <dbReference type="Proteomes" id="UP000054558"/>
    </source>
</evidence>